<reference evidence="2 3" key="1">
    <citation type="journal article" date="2018" name="Biotechnol. Biofuels">
        <title>Integrative visual omics of the white-rot fungus Polyporus brumalis exposes the biotechnological potential of its oxidative enzymes for delignifying raw plant biomass.</title>
        <authorList>
            <person name="Miyauchi S."/>
            <person name="Rancon A."/>
            <person name="Drula E."/>
            <person name="Hage H."/>
            <person name="Chaduli D."/>
            <person name="Favel A."/>
            <person name="Grisel S."/>
            <person name="Henrissat B."/>
            <person name="Herpoel-Gimbert I."/>
            <person name="Ruiz-Duenas F.J."/>
            <person name="Chevret D."/>
            <person name="Hainaut M."/>
            <person name="Lin J."/>
            <person name="Wang M."/>
            <person name="Pangilinan J."/>
            <person name="Lipzen A."/>
            <person name="Lesage-Meessen L."/>
            <person name="Navarro D."/>
            <person name="Riley R."/>
            <person name="Grigoriev I.V."/>
            <person name="Zhou S."/>
            <person name="Raouche S."/>
            <person name="Rosso M.N."/>
        </authorList>
    </citation>
    <scope>NUCLEOTIDE SEQUENCE [LARGE SCALE GENOMIC DNA]</scope>
    <source>
        <strain evidence="2 3">BRFM 1820</strain>
    </source>
</reference>
<proteinExistence type="predicted"/>
<dbReference type="SUPFAM" id="SSF54695">
    <property type="entry name" value="POZ domain"/>
    <property type="match status" value="1"/>
</dbReference>
<dbReference type="InterPro" id="IPR011333">
    <property type="entry name" value="SKP1/BTB/POZ_sf"/>
</dbReference>
<keyword evidence="3" id="KW-1185">Reference proteome</keyword>
<dbReference type="Proteomes" id="UP000256964">
    <property type="component" value="Unassembled WGS sequence"/>
</dbReference>
<feature type="domain" description="BTB" evidence="1">
    <location>
        <begin position="19"/>
        <end position="87"/>
    </location>
</feature>
<dbReference type="InterPro" id="IPR000210">
    <property type="entry name" value="BTB/POZ_dom"/>
</dbReference>
<evidence type="ECO:0000259" key="1">
    <source>
        <dbReference type="PROSITE" id="PS50097"/>
    </source>
</evidence>
<accession>A0A371DIF2</accession>
<dbReference type="EMBL" id="KZ857391">
    <property type="protein sequence ID" value="RDX52303.1"/>
    <property type="molecule type" value="Genomic_DNA"/>
</dbReference>
<dbReference type="SMART" id="SM00225">
    <property type="entry name" value="BTB"/>
    <property type="match status" value="1"/>
</dbReference>
<sequence>MNTNEPQLHRSAQPYFPDGDVVLRAAASEGVHLFRVHKHLLKHHSVAFNDMFHVEDGSFSDTYDGVPVVDMPGDRAEDLALLLSYVYHPTQLGQLSFKRFDPDKALKVSGVIRLADKYLLEPLHDHLVQEVASDWPTTLEEWGVRNAELQAIRNVIFMQKTTKVSRFIPEPVSAILFAQEFGCPQILPSAFYQLAQINFKDTWDTLDREVSLFDWDAQRINNTPVARWSLLEKDNLVRCLHGFQSIDDFRPEEHFLLSEHCFPTRERPDEDDYDVLRKQSKCYAYLCELVKVVWGKGGRRNPLQLLLECLDYEKYPELSKERFPEGLCGHCRESLPTEIARERGQVWRSLPRYFMLE</sequence>
<dbReference type="OrthoDB" id="3268787at2759"/>
<evidence type="ECO:0000313" key="3">
    <source>
        <dbReference type="Proteomes" id="UP000256964"/>
    </source>
</evidence>
<gene>
    <name evidence="2" type="ORF">OH76DRAFT_204983</name>
</gene>
<evidence type="ECO:0000313" key="2">
    <source>
        <dbReference type="EMBL" id="RDX52303.1"/>
    </source>
</evidence>
<dbReference type="Pfam" id="PF00651">
    <property type="entry name" value="BTB"/>
    <property type="match status" value="1"/>
</dbReference>
<organism evidence="2 3">
    <name type="scientific">Lentinus brumalis</name>
    <dbReference type="NCBI Taxonomy" id="2498619"/>
    <lineage>
        <taxon>Eukaryota</taxon>
        <taxon>Fungi</taxon>
        <taxon>Dikarya</taxon>
        <taxon>Basidiomycota</taxon>
        <taxon>Agaricomycotina</taxon>
        <taxon>Agaricomycetes</taxon>
        <taxon>Polyporales</taxon>
        <taxon>Polyporaceae</taxon>
        <taxon>Lentinus</taxon>
    </lineage>
</organism>
<name>A0A371DIF2_9APHY</name>
<dbReference type="Gene3D" id="3.30.710.10">
    <property type="entry name" value="Potassium Channel Kv1.1, Chain A"/>
    <property type="match status" value="1"/>
</dbReference>
<protein>
    <recommendedName>
        <fullName evidence="1">BTB domain-containing protein</fullName>
    </recommendedName>
</protein>
<dbReference type="STRING" id="139420.A0A371DIF2"/>
<dbReference type="CDD" id="cd18186">
    <property type="entry name" value="BTB_POZ_ZBTB_KLHL-like"/>
    <property type="match status" value="1"/>
</dbReference>
<dbReference type="PROSITE" id="PS50097">
    <property type="entry name" value="BTB"/>
    <property type="match status" value="1"/>
</dbReference>
<dbReference type="AlphaFoldDB" id="A0A371DIF2"/>